<dbReference type="Pfam" id="PF01828">
    <property type="entry name" value="Peptidase_A4"/>
    <property type="match status" value="1"/>
</dbReference>
<comment type="caution">
    <text evidence="3">The sequence shown here is derived from an EMBL/GenBank/DDBJ whole genome shotgun (WGS) entry which is preliminary data.</text>
</comment>
<reference evidence="3" key="1">
    <citation type="journal article" date="2023" name="IMA Fungus">
        <title>Comparative genomic study of the Penicillium genus elucidates a diverse pangenome and 15 lateral gene transfer events.</title>
        <authorList>
            <person name="Petersen C."/>
            <person name="Sorensen T."/>
            <person name="Nielsen M.R."/>
            <person name="Sondergaard T.E."/>
            <person name="Sorensen J.L."/>
            <person name="Fitzpatrick D.A."/>
            <person name="Frisvad J.C."/>
            <person name="Nielsen K.L."/>
        </authorList>
    </citation>
    <scope>NUCLEOTIDE SEQUENCE</scope>
    <source>
        <strain evidence="3">IBT 17514</strain>
    </source>
</reference>
<evidence type="ECO:0000313" key="3">
    <source>
        <dbReference type="EMBL" id="KAJ5733987.1"/>
    </source>
</evidence>
<dbReference type="PANTHER" id="PTHR37536:SF1">
    <property type="entry name" value="ASPERGILLOPEPSIN, PUTAITVE (AFU_ORTHOLOGUE AFUA_7G01200)"/>
    <property type="match status" value="1"/>
</dbReference>
<keyword evidence="2" id="KW-0732">Signal</keyword>
<dbReference type="PANTHER" id="PTHR37536">
    <property type="entry name" value="PUTATIVE (AFU_ORTHOLOGUE AFUA_3G02970)-RELATED"/>
    <property type="match status" value="1"/>
</dbReference>
<reference evidence="3" key="2">
    <citation type="submission" date="2023-01" db="EMBL/GenBank/DDBJ databases">
        <authorList>
            <person name="Petersen C."/>
        </authorList>
    </citation>
    <scope>NUCLEOTIDE SEQUENCE</scope>
    <source>
        <strain evidence="3">IBT 17514</strain>
    </source>
</reference>
<name>A0AAD6HSG6_9EURO</name>
<dbReference type="PRINTS" id="PR00977">
    <property type="entry name" value="SCYTLDPTASE"/>
</dbReference>
<protein>
    <submittedName>
        <fullName evidence="3">Concanavalin A-like lectin/glucanases superfamily</fullName>
    </submittedName>
</protein>
<feature type="active site" description="Proton acceptor" evidence="1">
    <location>
        <position position="208"/>
    </location>
</feature>
<dbReference type="GO" id="GO:0070007">
    <property type="term" value="F:glutamic-type endopeptidase activity"/>
    <property type="evidence" value="ECO:0007669"/>
    <property type="project" value="InterPro"/>
</dbReference>
<dbReference type="InterPro" id="IPR038656">
    <property type="entry name" value="Peptidase_G1_sf"/>
</dbReference>
<gene>
    <name evidence="3" type="ORF">N7493_002773</name>
</gene>
<accession>A0AAD6HSG6</accession>
<dbReference type="GO" id="GO:0006508">
    <property type="term" value="P:proteolysis"/>
    <property type="evidence" value="ECO:0007669"/>
    <property type="project" value="InterPro"/>
</dbReference>
<dbReference type="SUPFAM" id="SSF49899">
    <property type="entry name" value="Concanavalin A-like lectins/glucanases"/>
    <property type="match status" value="1"/>
</dbReference>
<evidence type="ECO:0000313" key="4">
    <source>
        <dbReference type="Proteomes" id="UP001215712"/>
    </source>
</evidence>
<organism evidence="3 4">
    <name type="scientific">Penicillium malachiteum</name>
    <dbReference type="NCBI Taxonomy" id="1324776"/>
    <lineage>
        <taxon>Eukaryota</taxon>
        <taxon>Fungi</taxon>
        <taxon>Dikarya</taxon>
        <taxon>Ascomycota</taxon>
        <taxon>Pezizomycotina</taxon>
        <taxon>Eurotiomycetes</taxon>
        <taxon>Eurotiomycetidae</taxon>
        <taxon>Eurotiales</taxon>
        <taxon>Aspergillaceae</taxon>
        <taxon>Penicillium</taxon>
    </lineage>
</organism>
<evidence type="ECO:0000256" key="1">
    <source>
        <dbReference type="PIRSR" id="PIRSR600250-50"/>
    </source>
</evidence>
<dbReference type="CDD" id="cd13426">
    <property type="entry name" value="Peptidase_G1"/>
    <property type="match status" value="1"/>
</dbReference>
<dbReference type="EMBL" id="JAQJAN010000003">
    <property type="protein sequence ID" value="KAJ5733987.1"/>
    <property type="molecule type" value="Genomic_DNA"/>
</dbReference>
<dbReference type="InterPro" id="IPR000250">
    <property type="entry name" value="Peptidase_G1"/>
</dbReference>
<sequence>MKFTTASLATTMLATGAFAAPRSGLVERLQARGVLSRQSMPSERNNGILLKEGSDSEAASVQYSKNWAGVVLEQPPPSATYTAVSATFTVPDPTATDNSGNMQAASAWVGIDGDSYTKAILQTGVDAYIQNGDKTYDAWYEWYPNAAENFAIGLTAGDVIVAKVESFSPSEGVAIIENQSSGKTVTKTLSAPSSSATLGGQNAEWIVEDFNSGSSMVPLVNFGDVTFTGAQAEAASGSYGVHGGQVLDIQQNGKVLAKVDIESDTQFTVSYQS</sequence>
<keyword evidence="4" id="KW-1185">Reference proteome</keyword>
<feature type="chain" id="PRO_5042087912" evidence="2">
    <location>
        <begin position="20"/>
        <end position="273"/>
    </location>
</feature>
<dbReference type="InterPro" id="IPR013320">
    <property type="entry name" value="ConA-like_dom_sf"/>
</dbReference>
<dbReference type="AlphaFoldDB" id="A0AAD6HSG6"/>
<dbReference type="Proteomes" id="UP001215712">
    <property type="component" value="Unassembled WGS sequence"/>
</dbReference>
<evidence type="ECO:0000256" key="2">
    <source>
        <dbReference type="SAM" id="SignalP"/>
    </source>
</evidence>
<proteinExistence type="predicted"/>
<dbReference type="Gene3D" id="2.60.120.700">
    <property type="entry name" value="Peptidase G1"/>
    <property type="match status" value="1"/>
</dbReference>
<feature type="signal peptide" evidence="2">
    <location>
        <begin position="1"/>
        <end position="19"/>
    </location>
</feature>